<dbReference type="RefSeq" id="WP_149280494.1">
    <property type="nucleotide sequence ID" value="NZ_CP043507.1"/>
</dbReference>
<name>A0A5C1YTX9_9PROT</name>
<reference evidence="2 3" key="1">
    <citation type="submission" date="2019-09" db="EMBL/GenBank/DDBJ databases">
        <title>Genome sequencing of strain KACC 21233.</title>
        <authorList>
            <person name="Heo J."/>
            <person name="Kim S.-J."/>
            <person name="Kim J.-S."/>
            <person name="Hong S.-B."/>
            <person name="Kwon S.-W."/>
        </authorList>
    </citation>
    <scope>NUCLEOTIDE SEQUENCE [LARGE SCALE GENOMIC DNA]</scope>
    <source>
        <strain evidence="2 3">KACC 21233</strain>
        <plasmid evidence="2 3">unnamed1</plasmid>
    </source>
</reference>
<evidence type="ECO:0000256" key="1">
    <source>
        <dbReference type="SAM" id="MobiDB-lite"/>
    </source>
</evidence>
<gene>
    <name evidence="2" type="ORF">FLP30_13290</name>
</gene>
<dbReference type="OrthoDB" id="7279971at2"/>
<evidence type="ECO:0008006" key="4">
    <source>
        <dbReference type="Google" id="ProtNLM"/>
    </source>
</evidence>
<proteinExistence type="predicted"/>
<dbReference type="KEGG" id="acek:FLP30_13290"/>
<evidence type="ECO:0000313" key="3">
    <source>
        <dbReference type="Proteomes" id="UP000324536"/>
    </source>
</evidence>
<keyword evidence="3" id="KW-1185">Reference proteome</keyword>
<geneLocation type="plasmid" evidence="2">
    <name>unnamed1</name>
</geneLocation>
<protein>
    <recommendedName>
        <fullName evidence="4">Segregation/condensation protein A</fullName>
    </recommendedName>
</protein>
<keyword evidence="2" id="KW-0614">Plasmid</keyword>
<dbReference type="AlphaFoldDB" id="A0A5C1YTX9"/>
<sequence length="271" mass="29577">MEEPGSTLLALEEGEGWSFAEGRSDQLLTRFEALVADPSRTVLEKGTWLVALTRLVLRWSQDLIASLDHAEIERATPPDRPSPRALGQSRAEDRALAAWLNARPILGRDVFVASTPSAQPHAETSLAAFLVASLVAFEGRAGSAAELPVWRIMPLDFPDLALAREQVLRLLEKAARVPLASVTETLERLPESKNRHSGHLHRRATLAGSFLASLELAKQGEAALTQDGLFAEVFIERVNTSELRDSNPLLPEDSGLQHLEKTADNDTRSSG</sequence>
<organism evidence="2 3">
    <name type="scientific">Acetobacter vaccinii</name>
    <dbReference type="NCBI Taxonomy" id="2592655"/>
    <lineage>
        <taxon>Bacteria</taxon>
        <taxon>Pseudomonadati</taxon>
        <taxon>Pseudomonadota</taxon>
        <taxon>Alphaproteobacteria</taxon>
        <taxon>Acetobacterales</taxon>
        <taxon>Acetobacteraceae</taxon>
        <taxon>Acetobacter</taxon>
    </lineage>
</organism>
<dbReference type="Proteomes" id="UP000324536">
    <property type="component" value="Plasmid unnamed1"/>
</dbReference>
<evidence type="ECO:0000313" key="2">
    <source>
        <dbReference type="EMBL" id="QEO18839.1"/>
    </source>
</evidence>
<feature type="region of interest" description="Disordered" evidence="1">
    <location>
        <begin position="244"/>
        <end position="271"/>
    </location>
</feature>
<dbReference type="EMBL" id="CP043507">
    <property type="protein sequence ID" value="QEO18839.1"/>
    <property type="molecule type" value="Genomic_DNA"/>
</dbReference>
<feature type="compositionally biased region" description="Basic and acidic residues" evidence="1">
    <location>
        <begin position="258"/>
        <end position="271"/>
    </location>
</feature>
<accession>A0A5C1YTX9</accession>